<dbReference type="InterPro" id="IPR052409">
    <property type="entry name" value="Myosin-III_kinase_activity"/>
</dbReference>
<evidence type="ECO:0000256" key="18">
    <source>
        <dbReference type="ARBA" id="ARBA00023273"/>
    </source>
</evidence>
<dbReference type="GO" id="GO:0051491">
    <property type="term" value="P:positive regulation of filopodium assembly"/>
    <property type="evidence" value="ECO:0007669"/>
    <property type="project" value="TreeGrafter"/>
</dbReference>
<dbReference type="GO" id="GO:0000146">
    <property type="term" value="F:microfilament motor activity"/>
    <property type="evidence" value="ECO:0007669"/>
    <property type="project" value="UniProtKB-ARBA"/>
</dbReference>
<feature type="region of interest" description="Disordered" evidence="25">
    <location>
        <begin position="1552"/>
        <end position="1604"/>
    </location>
</feature>
<evidence type="ECO:0000256" key="3">
    <source>
        <dbReference type="ARBA" id="ARBA00006998"/>
    </source>
</evidence>
<evidence type="ECO:0000256" key="1">
    <source>
        <dbReference type="ARBA" id="ARBA00004245"/>
    </source>
</evidence>
<evidence type="ECO:0000256" key="23">
    <source>
        <dbReference type="PROSITE-ProRule" id="PRU00782"/>
    </source>
</evidence>
<feature type="compositionally biased region" description="Basic and acidic residues" evidence="25">
    <location>
        <begin position="1282"/>
        <end position="1292"/>
    </location>
</feature>
<dbReference type="SMART" id="SM00015">
    <property type="entry name" value="IQ"/>
    <property type="match status" value="4"/>
</dbReference>
<feature type="compositionally biased region" description="Acidic residues" evidence="25">
    <location>
        <begin position="1202"/>
        <end position="1217"/>
    </location>
</feature>
<comment type="similarity">
    <text evidence="3">In the C-terminal section; belongs to the TRAFAC class myosin-kinesin ATPase superfamily. Myosin family.</text>
</comment>
<dbReference type="Pfam" id="PF00069">
    <property type="entry name" value="Pkinase"/>
    <property type="match status" value="1"/>
</dbReference>
<evidence type="ECO:0000313" key="29">
    <source>
        <dbReference type="Proteomes" id="UP000519684"/>
    </source>
</evidence>
<keyword evidence="9" id="KW-0677">Repeat</keyword>
<feature type="non-terminal residue" evidence="28">
    <location>
        <position position="1620"/>
    </location>
</feature>
<feature type="compositionally biased region" description="Polar residues" evidence="25">
    <location>
        <begin position="1233"/>
        <end position="1251"/>
    </location>
</feature>
<evidence type="ECO:0000256" key="24">
    <source>
        <dbReference type="PROSITE-ProRule" id="PRU10141"/>
    </source>
</evidence>
<keyword evidence="17" id="KW-0206">Cytoskeleton</keyword>
<organism evidence="28 29">
    <name type="scientific">Catharus fuscescens</name>
    <name type="common">Veery</name>
    <name type="synonym">Turdus fuscescens</name>
    <dbReference type="NCBI Taxonomy" id="159581"/>
    <lineage>
        <taxon>Eukaryota</taxon>
        <taxon>Metazoa</taxon>
        <taxon>Chordata</taxon>
        <taxon>Craniata</taxon>
        <taxon>Vertebrata</taxon>
        <taxon>Euteleostomi</taxon>
        <taxon>Archelosauria</taxon>
        <taxon>Archosauria</taxon>
        <taxon>Dinosauria</taxon>
        <taxon>Saurischia</taxon>
        <taxon>Theropoda</taxon>
        <taxon>Coelurosauria</taxon>
        <taxon>Aves</taxon>
        <taxon>Neognathae</taxon>
        <taxon>Neoaves</taxon>
        <taxon>Telluraves</taxon>
        <taxon>Australaves</taxon>
        <taxon>Passeriformes</taxon>
        <taxon>Turdidae</taxon>
        <taxon>Catharus</taxon>
    </lineage>
</organism>
<dbReference type="PRINTS" id="PR00193">
    <property type="entry name" value="MYOSINHEAVY"/>
</dbReference>
<comment type="similarity">
    <text evidence="23">Belongs to the TRAFAC class myosin-kinesin ATPase superfamily. Myosin family.</text>
</comment>
<feature type="domain" description="Myosin motor" evidence="27">
    <location>
        <begin position="338"/>
        <end position="1053"/>
    </location>
</feature>
<dbReference type="GO" id="GO:0032426">
    <property type="term" value="C:stereocilium tip"/>
    <property type="evidence" value="ECO:0007669"/>
    <property type="project" value="TreeGrafter"/>
</dbReference>
<dbReference type="GO" id="GO:0005737">
    <property type="term" value="C:cytoplasm"/>
    <property type="evidence" value="ECO:0007669"/>
    <property type="project" value="UniProtKB-ARBA"/>
</dbReference>
<evidence type="ECO:0000256" key="5">
    <source>
        <dbReference type="ARBA" id="ARBA00022490"/>
    </source>
</evidence>
<dbReference type="SUPFAM" id="SSF56112">
    <property type="entry name" value="Protein kinase-like (PK-like)"/>
    <property type="match status" value="1"/>
</dbReference>
<feature type="compositionally biased region" description="Basic and acidic residues" evidence="25">
    <location>
        <begin position="1344"/>
        <end position="1357"/>
    </location>
</feature>
<dbReference type="Proteomes" id="UP000519684">
    <property type="component" value="Unassembled WGS sequence"/>
</dbReference>
<feature type="region of interest" description="Disordered" evidence="25">
    <location>
        <begin position="1487"/>
        <end position="1518"/>
    </location>
</feature>
<dbReference type="Pfam" id="PF00612">
    <property type="entry name" value="IQ"/>
    <property type="match status" value="4"/>
</dbReference>
<dbReference type="FunFam" id="1.20.5.4820:FF:000005">
    <property type="entry name" value="Myosin IIIB"/>
    <property type="match status" value="1"/>
</dbReference>
<comment type="catalytic activity">
    <reaction evidence="21">
        <text>L-seryl-[protein] + ATP = O-phospho-L-seryl-[protein] + ADP + H(+)</text>
        <dbReference type="Rhea" id="RHEA:17989"/>
        <dbReference type="Rhea" id="RHEA-COMP:9863"/>
        <dbReference type="Rhea" id="RHEA-COMP:11604"/>
        <dbReference type="ChEBI" id="CHEBI:15378"/>
        <dbReference type="ChEBI" id="CHEBI:29999"/>
        <dbReference type="ChEBI" id="CHEBI:30616"/>
        <dbReference type="ChEBI" id="CHEBI:83421"/>
        <dbReference type="ChEBI" id="CHEBI:456216"/>
        <dbReference type="EC" id="2.7.11.1"/>
    </reaction>
</comment>
<reference evidence="28 29" key="1">
    <citation type="submission" date="2019-09" db="EMBL/GenBank/DDBJ databases">
        <title>Bird 10,000 Genomes (B10K) Project - Family phase.</title>
        <authorList>
            <person name="Zhang G."/>
        </authorList>
    </citation>
    <scope>NUCLEOTIDE SEQUENCE [LARGE SCALE GENOMIC DNA]</scope>
    <source>
        <strain evidence="28">B10K-DU-001-17</strain>
        <tissue evidence="28">Muscle</tissue>
    </source>
</reference>
<keyword evidence="10" id="KW-1009">Hearing</keyword>
<dbReference type="GO" id="GO:0001917">
    <property type="term" value="C:photoreceptor inner segment"/>
    <property type="evidence" value="ECO:0007669"/>
    <property type="project" value="TreeGrafter"/>
</dbReference>
<dbReference type="CDD" id="cd21956">
    <property type="entry name" value="MBD_Myo3a"/>
    <property type="match status" value="1"/>
</dbReference>
<feature type="binding site" evidence="24">
    <location>
        <position position="50"/>
    </location>
    <ligand>
        <name>ATP</name>
        <dbReference type="ChEBI" id="CHEBI:30616"/>
    </ligand>
</feature>
<dbReference type="FunFam" id="1.20.58.530:FF:000010">
    <property type="entry name" value="Myosin IIIA"/>
    <property type="match status" value="1"/>
</dbReference>
<comment type="catalytic activity">
    <reaction evidence="20">
        <text>L-threonyl-[protein] + ATP = O-phospho-L-threonyl-[protein] + ADP + H(+)</text>
        <dbReference type="Rhea" id="RHEA:46608"/>
        <dbReference type="Rhea" id="RHEA-COMP:11060"/>
        <dbReference type="Rhea" id="RHEA-COMP:11605"/>
        <dbReference type="ChEBI" id="CHEBI:15378"/>
        <dbReference type="ChEBI" id="CHEBI:30013"/>
        <dbReference type="ChEBI" id="CHEBI:30616"/>
        <dbReference type="ChEBI" id="CHEBI:61977"/>
        <dbReference type="ChEBI" id="CHEBI:456216"/>
        <dbReference type="EC" id="2.7.11.1"/>
    </reaction>
</comment>
<dbReference type="PROSITE" id="PS50011">
    <property type="entry name" value="PROTEIN_KINASE_DOM"/>
    <property type="match status" value="1"/>
</dbReference>
<evidence type="ECO:0000256" key="21">
    <source>
        <dbReference type="ARBA" id="ARBA00048679"/>
    </source>
</evidence>
<keyword evidence="16 23" id="KW-0009">Actin-binding</keyword>
<evidence type="ECO:0000256" key="20">
    <source>
        <dbReference type="ARBA" id="ARBA00047899"/>
    </source>
</evidence>
<dbReference type="GO" id="GO:0007605">
    <property type="term" value="P:sensory perception of sound"/>
    <property type="evidence" value="ECO:0007669"/>
    <property type="project" value="UniProtKB-KW"/>
</dbReference>
<keyword evidence="8" id="KW-0808">Transferase</keyword>
<dbReference type="EC" id="2.7.11.1" evidence="4"/>
<dbReference type="Gene3D" id="3.40.850.10">
    <property type="entry name" value="Kinesin motor domain"/>
    <property type="match status" value="1"/>
</dbReference>
<dbReference type="Gene3D" id="1.20.5.4820">
    <property type="match status" value="1"/>
</dbReference>
<dbReference type="PROSITE" id="PS00107">
    <property type="entry name" value="PROTEIN_KINASE_ATP"/>
    <property type="match status" value="1"/>
</dbReference>
<dbReference type="Gene3D" id="1.20.5.190">
    <property type="match status" value="1"/>
</dbReference>
<evidence type="ECO:0000256" key="12">
    <source>
        <dbReference type="ARBA" id="ARBA00022777"/>
    </source>
</evidence>
<feature type="binding site" evidence="23">
    <location>
        <begin position="431"/>
        <end position="438"/>
    </location>
    <ligand>
        <name>ATP</name>
        <dbReference type="ChEBI" id="CHEBI:30616"/>
    </ligand>
</feature>
<dbReference type="Pfam" id="PF00063">
    <property type="entry name" value="Myosin_head"/>
    <property type="match status" value="1"/>
</dbReference>
<feature type="compositionally biased region" description="Polar residues" evidence="25">
    <location>
        <begin position="1508"/>
        <end position="1518"/>
    </location>
</feature>
<dbReference type="FunFam" id="1.10.10.820:FF:000006">
    <property type="entry name" value="Myosin IIIA"/>
    <property type="match status" value="1"/>
</dbReference>
<comment type="similarity">
    <text evidence="22">In the N-terminal section; belongs to the protein kinase superfamily. STE Ser/Thr protein kinase family.</text>
</comment>
<keyword evidence="14 23" id="KW-0518">Myosin</keyword>
<dbReference type="Gene3D" id="1.20.58.530">
    <property type="match status" value="1"/>
</dbReference>
<keyword evidence="7" id="KW-0716">Sensory transduction</keyword>
<evidence type="ECO:0000259" key="27">
    <source>
        <dbReference type="PROSITE" id="PS51456"/>
    </source>
</evidence>
<keyword evidence="29" id="KW-1185">Reference proteome</keyword>
<dbReference type="FunFam" id="1.10.510.10:FF:000247">
    <property type="entry name" value="Myosin IIIA"/>
    <property type="match status" value="1"/>
</dbReference>
<dbReference type="GO" id="GO:0032433">
    <property type="term" value="C:filopodium tip"/>
    <property type="evidence" value="ECO:0007669"/>
    <property type="project" value="TreeGrafter"/>
</dbReference>
<feature type="region of interest" description="Actin-binding" evidence="23">
    <location>
        <begin position="934"/>
        <end position="956"/>
    </location>
</feature>
<proteinExistence type="inferred from homology"/>
<dbReference type="EMBL" id="VWYD01019339">
    <property type="protein sequence ID" value="NXQ46097.1"/>
    <property type="molecule type" value="Genomic_DNA"/>
</dbReference>
<dbReference type="GO" id="GO:0005524">
    <property type="term" value="F:ATP binding"/>
    <property type="evidence" value="ECO:0007669"/>
    <property type="project" value="UniProtKB-UniRule"/>
</dbReference>
<evidence type="ECO:0000256" key="25">
    <source>
        <dbReference type="SAM" id="MobiDB-lite"/>
    </source>
</evidence>
<evidence type="ECO:0000256" key="15">
    <source>
        <dbReference type="ARBA" id="ARBA00023175"/>
    </source>
</evidence>
<feature type="non-terminal residue" evidence="28">
    <location>
        <position position="1"/>
    </location>
</feature>
<feature type="compositionally biased region" description="Low complexity" evidence="25">
    <location>
        <begin position="1552"/>
        <end position="1563"/>
    </location>
</feature>
<dbReference type="CDD" id="cd01379">
    <property type="entry name" value="MYSc_Myo3"/>
    <property type="match status" value="1"/>
</dbReference>
<keyword evidence="11 23" id="KW-0547">Nucleotide-binding</keyword>
<accession>A0A7L2D957</accession>
<dbReference type="SUPFAM" id="SSF52540">
    <property type="entry name" value="P-loop containing nucleoside triphosphate hydrolases"/>
    <property type="match status" value="1"/>
</dbReference>
<dbReference type="InterPro" id="IPR011009">
    <property type="entry name" value="Kinase-like_dom_sf"/>
</dbReference>
<keyword evidence="6" id="KW-0723">Serine/threonine-protein kinase</keyword>
<dbReference type="InterPro" id="IPR001609">
    <property type="entry name" value="Myosin_head_motor_dom-like"/>
</dbReference>
<evidence type="ECO:0000256" key="2">
    <source>
        <dbReference type="ARBA" id="ARBA00004645"/>
    </source>
</evidence>
<dbReference type="CDD" id="cd23767">
    <property type="entry name" value="IQCD"/>
    <property type="match status" value="1"/>
</dbReference>
<dbReference type="SMART" id="SM00242">
    <property type="entry name" value="MYSc"/>
    <property type="match status" value="1"/>
</dbReference>
<keyword evidence="12" id="KW-0418">Kinase</keyword>
<dbReference type="Gene3D" id="1.10.10.820">
    <property type="match status" value="1"/>
</dbReference>
<keyword evidence="15 23" id="KW-0505">Motor protein</keyword>
<feature type="compositionally biased region" description="Basic and acidic residues" evidence="25">
    <location>
        <begin position="1306"/>
        <end position="1319"/>
    </location>
</feature>
<dbReference type="PROSITE" id="PS50096">
    <property type="entry name" value="IQ"/>
    <property type="match status" value="4"/>
</dbReference>
<keyword evidence="13 23" id="KW-0067">ATP-binding</keyword>
<evidence type="ECO:0000256" key="8">
    <source>
        <dbReference type="ARBA" id="ARBA00022679"/>
    </source>
</evidence>
<dbReference type="InterPro" id="IPR027417">
    <property type="entry name" value="P-loop_NTPase"/>
</dbReference>
<evidence type="ECO:0000256" key="17">
    <source>
        <dbReference type="ARBA" id="ARBA00023212"/>
    </source>
</evidence>
<evidence type="ECO:0000256" key="14">
    <source>
        <dbReference type="ARBA" id="ARBA00023123"/>
    </source>
</evidence>
<dbReference type="GO" id="GO:0003779">
    <property type="term" value="F:actin binding"/>
    <property type="evidence" value="ECO:0007669"/>
    <property type="project" value="UniProtKB-KW"/>
</dbReference>
<comment type="subcellular location">
    <subcellularLocation>
        <location evidence="2">Cell projection</location>
        <location evidence="2">Stereocilium</location>
    </subcellularLocation>
    <subcellularLocation>
        <location evidence="1">Cytoplasm</location>
        <location evidence="1">Cytoskeleton</location>
    </subcellularLocation>
</comment>
<dbReference type="Gene3D" id="1.20.120.720">
    <property type="entry name" value="Myosin VI head, motor domain, U50 subdomain"/>
    <property type="match status" value="1"/>
</dbReference>
<feature type="compositionally biased region" description="Basic and acidic residues" evidence="25">
    <location>
        <begin position="1374"/>
        <end position="1389"/>
    </location>
</feature>
<keyword evidence="5" id="KW-0963">Cytoplasm</keyword>
<dbReference type="InterPro" id="IPR017441">
    <property type="entry name" value="Protein_kinase_ATP_BS"/>
</dbReference>
<keyword evidence="19" id="KW-0844">Vision</keyword>
<evidence type="ECO:0000313" key="28">
    <source>
        <dbReference type="EMBL" id="NXQ46097.1"/>
    </source>
</evidence>
<dbReference type="PANTHER" id="PTHR46256:SF4">
    <property type="entry name" value="MYOSIN-IIIA"/>
    <property type="match status" value="1"/>
</dbReference>
<dbReference type="GO" id="GO:0016459">
    <property type="term" value="C:myosin complex"/>
    <property type="evidence" value="ECO:0007669"/>
    <property type="project" value="UniProtKB-KW"/>
</dbReference>
<dbReference type="GO" id="GO:0030832">
    <property type="term" value="P:regulation of actin filament length"/>
    <property type="evidence" value="ECO:0007669"/>
    <property type="project" value="TreeGrafter"/>
</dbReference>
<dbReference type="PANTHER" id="PTHR46256">
    <property type="entry name" value="AGAP011099-PA"/>
    <property type="match status" value="1"/>
</dbReference>
<evidence type="ECO:0000256" key="16">
    <source>
        <dbReference type="ARBA" id="ARBA00023203"/>
    </source>
</evidence>
<feature type="region of interest" description="Disordered" evidence="25">
    <location>
        <begin position="1370"/>
        <end position="1411"/>
    </location>
</feature>
<dbReference type="InterPro" id="IPR036961">
    <property type="entry name" value="Kinesin_motor_dom_sf"/>
</dbReference>
<evidence type="ECO:0000259" key="26">
    <source>
        <dbReference type="PROSITE" id="PS50011"/>
    </source>
</evidence>
<dbReference type="SMART" id="SM00220">
    <property type="entry name" value="S_TKc"/>
    <property type="match status" value="1"/>
</dbReference>
<evidence type="ECO:0000256" key="9">
    <source>
        <dbReference type="ARBA" id="ARBA00022737"/>
    </source>
</evidence>
<dbReference type="FunFam" id="3.40.850.10:FF:000008">
    <property type="entry name" value="Putative unconventional myosin-IXa"/>
    <property type="match status" value="1"/>
</dbReference>
<dbReference type="InterPro" id="IPR000048">
    <property type="entry name" value="IQ_motif_EF-hand-BS"/>
</dbReference>
<dbReference type="Gene3D" id="1.10.510.10">
    <property type="entry name" value="Transferase(Phosphotransferase) domain 1"/>
    <property type="match status" value="1"/>
</dbReference>
<dbReference type="InterPro" id="IPR000719">
    <property type="entry name" value="Prot_kinase_dom"/>
</dbReference>
<dbReference type="GO" id="GO:0004674">
    <property type="term" value="F:protein serine/threonine kinase activity"/>
    <property type="evidence" value="ECO:0007669"/>
    <property type="project" value="UniProtKB-KW"/>
</dbReference>
<evidence type="ECO:0000256" key="6">
    <source>
        <dbReference type="ARBA" id="ARBA00022527"/>
    </source>
</evidence>
<evidence type="ECO:0000256" key="4">
    <source>
        <dbReference type="ARBA" id="ARBA00012513"/>
    </source>
</evidence>
<name>A0A7L2D957_CATFU</name>
<dbReference type="PROSITE" id="PS51456">
    <property type="entry name" value="MYOSIN_MOTOR"/>
    <property type="match status" value="1"/>
</dbReference>
<evidence type="ECO:0000256" key="7">
    <source>
        <dbReference type="ARBA" id="ARBA00022606"/>
    </source>
</evidence>
<evidence type="ECO:0000256" key="10">
    <source>
        <dbReference type="ARBA" id="ARBA00022740"/>
    </source>
</evidence>
<gene>
    <name evidence="28" type="primary">Myo3a</name>
    <name evidence="28" type="ORF">CATFUS_R03943</name>
</gene>
<protein>
    <recommendedName>
        <fullName evidence="4">non-specific serine/threonine protein kinase</fullName>
        <ecNumber evidence="4">2.7.11.1</ecNumber>
    </recommendedName>
</protein>
<feature type="compositionally biased region" description="Basic and acidic residues" evidence="25">
    <location>
        <begin position="1569"/>
        <end position="1604"/>
    </location>
</feature>
<feature type="region of interest" description="Disordered" evidence="25">
    <location>
        <begin position="1151"/>
        <end position="1173"/>
    </location>
</feature>
<feature type="region of interest" description="Disordered" evidence="25">
    <location>
        <begin position="1194"/>
        <end position="1358"/>
    </location>
</feature>
<dbReference type="InterPro" id="IPR036083">
    <property type="entry name" value="MYSc_Myo3"/>
</dbReference>
<dbReference type="GO" id="GO:0007601">
    <property type="term" value="P:visual perception"/>
    <property type="evidence" value="ECO:0007669"/>
    <property type="project" value="UniProtKB-KW"/>
</dbReference>
<keyword evidence="18" id="KW-0966">Cell projection</keyword>
<comment type="caution">
    <text evidence="28">The sequence shown here is derived from an EMBL/GenBank/DDBJ whole genome shotgun (WGS) entry which is preliminary data.</text>
</comment>
<evidence type="ECO:0000256" key="13">
    <source>
        <dbReference type="ARBA" id="ARBA00022840"/>
    </source>
</evidence>
<evidence type="ECO:0000256" key="22">
    <source>
        <dbReference type="ARBA" id="ARBA00061128"/>
    </source>
</evidence>
<sequence length="1620" mass="185276">MLPLTGKTIIFDSFPDPSDTWEIIETIGKGTYGKVFKVLNKKNGSKAAVKILDPVHDIDEEIEAEYNILKALSDHPNVVKFYGMYYKKDVKNGDQLWLVLELCNGGSVTDLVKGFLKRGERMNELIIAYILREALMGLQHLHENKTIHRDIKGNNILLTTEGGVKLVDFGVSAQLTSTRLRRNTSVGTPFWMAPEVIACEQQLDSSYDARCDAWSLGITAIELGDGDPPLADLHPMRALFKIPRNPPPTLQQPELWSPEFNDFINKCLTKDYEKRPTVSTLLQHDFIKQIEGKENVLQRQLMEFIDVHQQMGVTEKARFERIHTKKGNYSKSLVSNQEEVDDLATLEVLDENTVTEQLQKGYAKDQIYTYVGDILIAVNPFRNIDIYSSQHSKLYIGAKRTANPPHIFAVADIGYQSMVTYNSDQCIVISGESGAGKTQSAHLLVQQLTVLGKANNRTLQEKILQVNNLVEAFGNAGTIINDNSSRFGKYLEMKFTCGGTVVGAQISEYLLEKSRVVHQAVGEKNFHIFYYIYAGLAEKKKLAHYKLPEYRPPRYLQNDHFRIVQDFMNNSFYKSQFELIEQCFKVIGFTLEELGSVYSVLAAILNVGNIEFSAVVSEHMIDKSNISNPVALENCASLLCIQADELQEALTSHCVVTRGETIIRPNTVEKATDVRDAMAKALYGRLFSWIVNRINTLLKPDKHLSENDDGLNIGILDIFGFENFKKNSFEQLCINIANEQIQFYFNQHVFAWEQNEYLYEGVDARVIEYEDNRPLLDMFLQKPMGLLSLLDEESRFPQATDQTLVEKFEDNLKSKYFWRPKRVDLTFGIYHYAGKVLYNASGFLAKNRDTLPADIVLLLRSSENNLTRQLVTHPLTKTGNLAHTKSKTTISYQMWTSQKSISHTKNEAGDTGHHPRETTSMKTQTVASYFRYSLMDLLSKMVVGQPHFVRCIKPNNDRQANKFDKEKVLVQLRYTGILETARIRRQGYSHRILFANFIKRYYLICYKTNDDPPVSPETCAAILEKAHLDNWVLGKTKVFLKYYHVEQLNLMRKETVDMIILIQAYVRGWLGSRRYKKIKEQREQSAIKIQSVARGYLLRKKRKELTETRNKAAITIQSHYRGYKERNVFKSRRESLRKQEIENAAIISKKENYEELQDPEESPTEVESALGKTEEEAAAIAEDELSAVEFLEAQLQPAQNDTLEEVASEETQDEPDAVTDSKCSGYSDMGNIEEQQQTSAEGEAASVNQNLAVEEVSEGEEQDSLEELPSKSSVRTSAEPRAQQEQDNRDTLIAEWQTQESAVVHPRTDRDVERNHLNRETAMPTGSKGITRKESLKRGSWKQAEAEKQGSEDKEKAAVVIQSNYRGYRRRGQLRKEGKLPCKSQEKTIKQPTEVIHIQNNNPQTTKGRESTYTEAADSKTLKGDSEKEACDLAAFSRQISKLSEDYLALQQKLNEMIMSHQLRPVMMSKDKQANGRLSSHVCQSVVAKVEDSRPMQRPPRRPRKPKTLNNPEDSTYYTLIHKSIQDEKRKPRKESLSKVLDLDIYYQEISSTDSSSKDSSTTTRRKRYPIERRTSILRAAERSRVAERPLEESKGEDNPYDYRRLLRKTSQRRRLIQQF</sequence>
<feature type="domain" description="Protein kinase" evidence="26">
    <location>
        <begin position="21"/>
        <end position="287"/>
    </location>
</feature>
<evidence type="ECO:0000256" key="19">
    <source>
        <dbReference type="ARBA" id="ARBA00023305"/>
    </source>
</evidence>
<feature type="compositionally biased region" description="Acidic residues" evidence="25">
    <location>
        <begin position="1154"/>
        <end position="1164"/>
    </location>
</feature>
<feature type="compositionally biased region" description="Acidic residues" evidence="25">
    <location>
        <begin position="1255"/>
        <end position="1266"/>
    </location>
</feature>
<evidence type="ECO:0000256" key="11">
    <source>
        <dbReference type="ARBA" id="ARBA00022741"/>
    </source>
</evidence>